<feature type="transmembrane region" description="Helical" evidence="6">
    <location>
        <begin position="293"/>
        <end position="312"/>
    </location>
</feature>
<feature type="transmembrane region" description="Helical" evidence="6">
    <location>
        <begin position="7"/>
        <end position="27"/>
    </location>
</feature>
<dbReference type="AlphaFoldDB" id="A0A1G7YKE6"/>
<feature type="transmembrane region" description="Helical" evidence="6">
    <location>
        <begin position="271"/>
        <end position="287"/>
    </location>
</feature>
<sequence>MRLSYKYWIPILVPLVVLLLPLAAFPFDGLTVLQQRVIAIFLLAALCWVLEPIPIYATSVVIIMLELLLLSNKGLIFLRSDANQAHFGTLMDYHDIMATFASPIIMLFLGGFFLAMAATKYRLDVNLARVLLKPFGHNPKFVMLGLMLITAIFSMFMSNTATTAMMLSILTPVMAVFAPKDPGKVAFALSIPVAANIGGIGTPIGTPPNAIALKYLVGENLISFGEWMMFGVPFVVVMMALAWMLLNWLYPADQQNIQLSIKGKFLKTPKAYMVYATFAVTILLWLMGDLHGMNSYTVALIPVAVFSLTGIINKEDLKKISWDVLWLVSGGIALGLALDQTGLASLVVHSIPFDQYSPYVVLFSAALLCLLMANFMSHTATANLLMPIMAALGASMTSLAPLGGEVTMILVVTFAASLGMSLPISTPPNALAHATGHVQSQQMVKVGATLGIVGVLLSFVMVWILHSLGHIG</sequence>
<feature type="transmembrane region" description="Helical" evidence="6">
    <location>
        <begin position="406"/>
        <end position="425"/>
    </location>
</feature>
<accession>A0A1G7YKE6</accession>
<feature type="transmembrane region" description="Helical" evidence="6">
    <location>
        <begin position="446"/>
        <end position="466"/>
    </location>
</feature>
<dbReference type="OrthoDB" id="9766267at2"/>
<gene>
    <name evidence="7" type="ORF">SAMN04488136_105154</name>
</gene>
<keyword evidence="5 6" id="KW-0472">Membrane</keyword>
<keyword evidence="3 6" id="KW-0812">Transmembrane</keyword>
<evidence type="ECO:0000256" key="5">
    <source>
        <dbReference type="ARBA" id="ARBA00023136"/>
    </source>
</evidence>
<organism evidence="7 8">
    <name type="scientific">Vibrio xiamenensis</name>
    <dbReference type="NCBI Taxonomy" id="861298"/>
    <lineage>
        <taxon>Bacteria</taxon>
        <taxon>Pseudomonadati</taxon>
        <taxon>Pseudomonadota</taxon>
        <taxon>Gammaproteobacteria</taxon>
        <taxon>Vibrionales</taxon>
        <taxon>Vibrionaceae</taxon>
        <taxon>Vibrio</taxon>
    </lineage>
</organism>
<feature type="transmembrane region" description="Helical" evidence="6">
    <location>
        <begin position="227"/>
        <end position="250"/>
    </location>
</feature>
<feature type="transmembrane region" description="Helical" evidence="6">
    <location>
        <begin position="382"/>
        <end position="400"/>
    </location>
</feature>
<name>A0A1G7YKE6_9VIBR</name>
<reference evidence="7 8" key="1">
    <citation type="submission" date="2016-10" db="EMBL/GenBank/DDBJ databases">
        <authorList>
            <person name="de Groot N.N."/>
        </authorList>
    </citation>
    <scope>NUCLEOTIDE SEQUENCE [LARGE SCALE GENOMIC DNA]</scope>
    <source>
        <strain evidence="7 8">CGMCC 1.10228</strain>
    </source>
</reference>
<keyword evidence="4 6" id="KW-1133">Transmembrane helix</keyword>
<dbReference type="InterPro" id="IPR030676">
    <property type="entry name" value="CitT-rel"/>
</dbReference>
<keyword evidence="8" id="KW-1185">Reference proteome</keyword>
<dbReference type="Pfam" id="PF00939">
    <property type="entry name" value="Na_sulph_symp"/>
    <property type="match status" value="1"/>
</dbReference>
<dbReference type="PIRSF" id="PIRSF002457">
    <property type="entry name" value="DASS"/>
    <property type="match status" value="1"/>
</dbReference>
<evidence type="ECO:0000256" key="3">
    <source>
        <dbReference type="ARBA" id="ARBA00022692"/>
    </source>
</evidence>
<feature type="transmembrane region" description="Helical" evidence="6">
    <location>
        <begin position="356"/>
        <end position="375"/>
    </location>
</feature>
<dbReference type="EMBL" id="FNDD01000005">
    <property type="protein sequence ID" value="SDG96310.1"/>
    <property type="molecule type" value="Genomic_DNA"/>
</dbReference>
<evidence type="ECO:0000256" key="1">
    <source>
        <dbReference type="ARBA" id="ARBA00004141"/>
    </source>
</evidence>
<dbReference type="STRING" id="861298.SAMN04488136_105154"/>
<evidence type="ECO:0000256" key="4">
    <source>
        <dbReference type="ARBA" id="ARBA00022989"/>
    </source>
</evidence>
<feature type="transmembrane region" description="Helical" evidence="6">
    <location>
        <begin position="33"/>
        <end position="50"/>
    </location>
</feature>
<comment type="similarity">
    <text evidence="2">Belongs to the SLC13A/DASS transporter (TC 2.A.47) family. DIT1 subfamily.</text>
</comment>
<dbReference type="RefSeq" id="WP_093271001.1">
    <property type="nucleotide sequence ID" value="NZ_FNDD01000005.1"/>
</dbReference>
<feature type="transmembrane region" description="Helical" evidence="6">
    <location>
        <begin position="324"/>
        <end position="344"/>
    </location>
</feature>
<feature type="transmembrane region" description="Helical" evidence="6">
    <location>
        <begin position="185"/>
        <end position="207"/>
    </location>
</feature>
<evidence type="ECO:0000313" key="7">
    <source>
        <dbReference type="EMBL" id="SDG96310.1"/>
    </source>
</evidence>
<comment type="subcellular location">
    <subcellularLocation>
        <location evidence="1">Membrane</location>
        <topology evidence="1">Multi-pass membrane protein</topology>
    </subcellularLocation>
</comment>
<feature type="transmembrane region" description="Helical" evidence="6">
    <location>
        <begin position="162"/>
        <end position="178"/>
    </location>
</feature>
<feature type="transmembrane region" description="Helical" evidence="6">
    <location>
        <begin position="139"/>
        <end position="156"/>
    </location>
</feature>
<dbReference type="InterPro" id="IPR001898">
    <property type="entry name" value="SLC13A/DASS"/>
</dbReference>
<dbReference type="GO" id="GO:0005886">
    <property type="term" value="C:plasma membrane"/>
    <property type="evidence" value="ECO:0007669"/>
    <property type="project" value="TreeGrafter"/>
</dbReference>
<proteinExistence type="inferred from homology"/>
<feature type="transmembrane region" description="Helical" evidence="6">
    <location>
        <begin position="55"/>
        <end position="76"/>
    </location>
</feature>
<dbReference type="PANTHER" id="PTHR10283">
    <property type="entry name" value="SOLUTE CARRIER FAMILY 13 MEMBER"/>
    <property type="match status" value="1"/>
</dbReference>
<protein>
    <submittedName>
        <fullName evidence="7">Solute carrier family 13 (Sodium-dependent dicarboxylate transporter), member 2/3/5</fullName>
    </submittedName>
</protein>
<dbReference type="NCBIfam" id="TIGR00785">
    <property type="entry name" value="dass"/>
    <property type="match status" value="1"/>
</dbReference>
<evidence type="ECO:0000256" key="6">
    <source>
        <dbReference type="SAM" id="Phobius"/>
    </source>
</evidence>
<dbReference type="GO" id="GO:0005315">
    <property type="term" value="F:phosphate transmembrane transporter activity"/>
    <property type="evidence" value="ECO:0007669"/>
    <property type="project" value="TreeGrafter"/>
</dbReference>
<evidence type="ECO:0000256" key="2">
    <source>
        <dbReference type="ARBA" id="ARBA00007349"/>
    </source>
</evidence>
<dbReference type="CDD" id="cd01115">
    <property type="entry name" value="SLC13_permease"/>
    <property type="match status" value="1"/>
</dbReference>
<dbReference type="Proteomes" id="UP000198854">
    <property type="component" value="Unassembled WGS sequence"/>
</dbReference>
<dbReference type="PANTHER" id="PTHR10283:SF92">
    <property type="entry name" value="LOW-AFFINITY PHOSPHATE TRANSPORTER PHO91"/>
    <property type="match status" value="1"/>
</dbReference>
<evidence type="ECO:0000313" key="8">
    <source>
        <dbReference type="Proteomes" id="UP000198854"/>
    </source>
</evidence>
<feature type="transmembrane region" description="Helical" evidence="6">
    <location>
        <begin position="96"/>
        <end position="118"/>
    </location>
</feature>